<proteinExistence type="predicted"/>
<dbReference type="Ensembl" id="ENSCCRT00015125417.1">
    <property type="protein sequence ID" value="ENSCCRP00015121577.1"/>
    <property type="gene ID" value="ENSCCRG00015047777.1"/>
</dbReference>
<dbReference type="InterPro" id="IPR003879">
    <property type="entry name" value="Butyrophylin_SPRY"/>
</dbReference>
<dbReference type="PRINTS" id="PR01407">
    <property type="entry name" value="BUTYPHLNCDUF"/>
</dbReference>
<keyword evidence="5" id="KW-0391">Immunity</keyword>
<dbReference type="PANTHER" id="PTHR25465:SF5">
    <property type="entry name" value="E3 UBIQUITIN_ISG15 LIGASE TRIM25-RELATED"/>
    <property type="match status" value="1"/>
</dbReference>
<dbReference type="SMART" id="SM00589">
    <property type="entry name" value="PRY"/>
    <property type="match status" value="1"/>
</dbReference>
<reference evidence="11" key="1">
    <citation type="submission" date="2025-08" db="UniProtKB">
        <authorList>
            <consortium name="Ensembl"/>
        </authorList>
    </citation>
    <scope>IDENTIFICATION</scope>
</reference>
<dbReference type="SMART" id="SM00184">
    <property type="entry name" value="RING"/>
    <property type="match status" value="1"/>
</dbReference>
<evidence type="ECO:0000256" key="6">
    <source>
        <dbReference type="PROSITE-ProRule" id="PRU00024"/>
    </source>
</evidence>
<dbReference type="PROSITE" id="PS50089">
    <property type="entry name" value="ZF_RING_2"/>
    <property type="match status" value="1"/>
</dbReference>
<keyword evidence="2" id="KW-0479">Metal-binding</keyword>
<evidence type="ECO:0000256" key="3">
    <source>
        <dbReference type="ARBA" id="ARBA00022771"/>
    </source>
</evidence>
<dbReference type="Pfam" id="PF25600">
    <property type="entry name" value="TRIM_CC"/>
    <property type="match status" value="1"/>
</dbReference>
<dbReference type="Pfam" id="PF15227">
    <property type="entry name" value="zf-C3HC4_4"/>
    <property type="match status" value="1"/>
</dbReference>
<dbReference type="PROSITE" id="PS00518">
    <property type="entry name" value="ZF_RING_1"/>
    <property type="match status" value="1"/>
</dbReference>
<organism evidence="11 12">
    <name type="scientific">Cyprinus carpio</name>
    <name type="common">Common carp</name>
    <dbReference type="NCBI Taxonomy" id="7962"/>
    <lineage>
        <taxon>Eukaryota</taxon>
        <taxon>Metazoa</taxon>
        <taxon>Chordata</taxon>
        <taxon>Craniata</taxon>
        <taxon>Vertebrata</taxon>
        <taxon>Euteleostomi</taxon>
        <taxon>Actinopterygii</taxon>
        <taxon>Neopterygii</taxon>
        <taxon>Teleostei</taxon>
        <taxon>Ostariophysi</taxon>
        <taxon>Cypriniformes</taxon>
        <taxon>Cyprinidae</taxon>
        <taxon>Cyprininae</taxon>
        <taxon>Cyprinus</taxon>
    </lineage>
</organism>
<protein>
    <recommendedName>
        <fullName evidence="13">Tripartite motif-containing protein 16-like</fullName>
    </recommendedName>
</protein>
<accession>A0A8C2GVR4</accession>
<dbReference type="Pfam" id="PF00622">
    <property type="entry name" value="SPRY"/>
    <property type="match status" value="1"/>
</dbReference>
<dbReference type="InterPro" id="IPR013083">
    <property type="entry name" value="Znf_RING/FYVE/PHD"/>
</dbReference>
<dbReference type="CDD" id="cd19769">
    <property type="entry name" value="Bbox2_TRIM16-like"/>
    <property type="match status" value="1"/>
</dbReference>
<dbReference type="SUPFAM" id="SSF57850">
    <property type="entry name" value="RING/U-box"/>
    <property type="match status" value="1"/>
</dbReference>
<feature type="domain" description="RING-type" evidence="8">
    <location>
        <begin position="13"/>
        <end position="56"/>
    </location>
</feature>
<dbReference type="InterPro" id="IPR001841">
    <property type="entry name" value="Znf_RING"/>
</dbReference>
<dbReference type="Gene3D" id="3.30.160.60">
    <property type="entry name" value="Classic Zinc Finger"/>
    <property type="match status" value="1"/>
</dbReference>
<feature type="coiled-coil region" evidence="7">
    <location>
        <begin position="198"/>
        <end position="232"/>
    </location>
</feature>
<feature type="domain" description="B30.2/SPRY" evidence="10">
    <location>
        <begin position="355"/>
        <end position="544"/>
    </location>
</feature>
<dbReference type="Proteomes" id="UP000694700">
    <property type="component" value="Unplaced"/>
</dbReference>
<dbReference type="FunFam" id="2.60.120.920:FF:000066">
    <property type="entry name" value="Si:ch211-208f21.3"/>
    <property type="match status" value="1"/>
</dbReference>
<name>A0A8C2GVR4_CYPCA</name>
<dbReference type="GO" id="GO:0005737">
    <property type="term" value="C:cytoplasm"/>
    <property type="evidence" value="ECO:0007669"/>
    <property type="project" value="UniProtKB-ARBA"/>
</dbReference>
<feature type="domain" description="B box-type" evidence="9">
    <location>
        <begin position="143"/>
        <end position="183"/>
    </location>
</feature>
<dbReference type="PANTHER" id="PTHR25465">
    <property type="entry name" value="B-BOX DOMAIN CONTAINING"/>
    <property type="match status" value="1"/>
</dbReference>
<evidence type="ECO:0000259" key="10">
    <source>
        <dbReference type="PROSITE" id="PS50188"/>
    </source>
</evidence>
<dbReference type="InterPro" id="IPR043136">
    <property type="entry name" value="B30.2/SPRY_sf"/>
</dbReference>
<dbReference type="InterPro" id="IPR001870">
    <property type="entry name" value="B30.2/SPRY"/>
</dbReference>
<dbReference type="Gene3D" id="4.10.830.40">
    <property type="match status" value="1"/>
</dbReference>
<evidence type="ECO:0008006" key="13">
    <source>
        <dbReference type="Google" id="ProtNLM"/>
    </source>
</evidence>
<dbReference type="Pfam" id="PF00643">
    <property type="entry name" value="zf-B_box"/>
    <property type="match status" value="1"/>
</dbReference>
<sequence length="544" mass="63163">MAEARFSQDEFMCPVCLDLLKDPVSIQCGHSYCKSCITGCWDQEDQKRVYSCPQCRQTFSPRPALARNTMLAELVEKLKKTRLSADCYAGAGDVQCDVCTGTKHKAVKSCLMCLNSYCQNHLEQHESFFRGKRHNLTEATGRLQEMICQKHEKLLEVFCRTEQKCICVLCTMDEHKNHDTVSAAAQRTEKQKQLKETQNTFQQRIQQREKDLQQLRESVESHKRSAQTAVEDSERIFTELIRSIERSRSELIRLIRDQEKTAVSRAEEQLERLEQEINDLRRRDAELEQLSHTQDHIQFLQSFQSLSAPPEYTDVNDDLFSSLFSFDDLRESVRQLKQKLEDSCKEELKKISDRVTFTNIVSRIRNDFLQYSHQLTLDLNTAYKRLRLSECNRVITVTDTVQPYPDHPERFDYWYQVLCRESVCGRCYWELEWSGNNGVYISVSYKRISRKGRSNECLFGCNDQSWSLDCSPSSYSFTHNNMVTVLRVKPISSRIGVFVDHSAGTLSFYSVSDTMSLIHTVQTTFTQPLYPGFGVYKESSVKLC</sequence>
<dbReference type="InterPro" id="IPR000315">
    <property type="entry name" value="Znf_B-box"/>
</dbReference>
<evidence type="ECO:0000256" key="2">
    <source>
        <dbReference type="ARBA" id="ARBA00022723"/>
    </source>
</evidence>
<dbReference type="PROSITE" id="PS50119">
    <property type="entry name" value="ZF_BBOX"/>
    <property type="match status" value="1"/>
</dbReference>
<keyword evidence="4" id="KW-0862">Zinc</keyword>
<evidence type="ECO:0000256" key="5">
    <source>
        <dbReference type="ARBA" id="ARBA00022859"/>
    </source>
</evidence>
<dbReference type="SUPFAM" id="SSF57845">
    <property type="entry name" value="B-box zinc-binding domain"/>
    <property type="match status" value="1"/>
</dbReference>
<keyword evidence="1" id="KW-0399">Innate immunity</keyword>
<dbReference type="Pfam" id="PF13765">
    <property type="entry name" value="PRY"/>
    <property type="match status" value="1"/>
</dbReference>
<dbReference type="InterPro" id="IPR051051">
    <property type="entry name" value="E3_ubiq-ligase_TRIM/RNF"/>
</dbReference>
<dbReference type="GO" id="GO:0008270">
    <property type="term" value="F:zinc ion binding"/>
    <property type="evidence" value="ECO:0007669"/>
    <property type="project" value="UniProtKB-KW"/>
</dbReference>
<evidence type="ECO:0000256" key="4">
    <source>
        <dbReference type="ARBA" id="ARBA00022833"/>
    </source>
</evidence>
<dbReference type="AlphaFoldDB" id="A0A8C2GVR4"/>
<dbReference type="SMART" id="SM00449">
    <property type="entry name" value="SPRY"/>
    <property type="match status" value="1"/>
</dbReference>
<evidence type="ECO:0000313" key="12">
    <source>
        <dbReference type="Proteomes" id="UP000694700"/>
    </source>
</evidence>
<evidence type="ECO:0000313" key="11">
    <source>
        <dbReference type="Ensembl" id="ENSCCRP00015121577.1"/>
    </source>
</evidence>
<keyword evidence="7" id="KW-0175">Coiled coil</keyword>
<dbReference type="InterPro" id="IPR058030">
    <property type="entry name" value="TRIM8/14/16/25/29/45/65_CC"/>
</dbReference>
<feature type="coiled-coil region" evidence="7">
    <location>
        <begin position="256"/>
        <end position="290"/>
    </location>
</feature>
<keyword evidence="3 6" id="KW-0863">Zinc-finger</keyword>
<dbReference type="SMART" id="SM00336">
    <property type="entry name" value="BBOX"/>
    <property type="match status" value="1"/>
</dbReference>
<dbReference type="Gene3D" id="2.60.120.920">
    <property type="match status" value="1"/>
</dbReference>
<dbReference type="SUPFAM" id="SSF49899">
    <property type="entry name" value="Concanavalin A-like lectins/glucanases"/>
    <property type="match status" value="1"/>
</dbReference>
<dbReference type="InterPro" id="IPR017907">
    <property type="entry name" value="Znf_RING_CS"/>
</dbReference>
<evidence type="ECO:0000259" key="9">
    <source>
        <dbReference type="PROSITE" id="PS50119"/>
    </source>
</evidence>
<dbReference type="CDD" id="cd16040">
    <property type="entry name" value="SPRY_PRY_SNTX"/>
    <property type="match status" value="1"/>
</dbReference>
<dbReference type="Gene3D" id="3.30.40.10">
    <property type="entry name" value="Zinc/RING finger domain, C3HC4 (zinc finger)"/>
    <property type="match status" value="1"/>
</dbReference>
<dbReference type="GO" id="GO:0045087">
    <property type="term" value="P:innate immune response"/>
    <property type="evidence" value="ECO:0007669"/>
    <property type="project" value="UniProtKB-KW"/>
</dbReference>
<dbReference type="InterPro" id="IPR003877">
    <property type="entry name" value="SPRY_dom"/>
</dbReference>
<evidence type="ECO:0000259" key="8">
    <source>
        <dbReference type="PROSITE" id="PS50089"/>
    </source>
</evidence>
<dbReference type="PROSITE" id="PS50188">
    <property type="entry name" value="B302_SPRY"/>
    <property type="match status" value="1"/>
</dbReference>
<dbReference type="InterPro" id="IPR006574">
    <property type="entry name" value="PRY"/>
</dbReference>
<dbReference type="InterPro" id="IPR013320">
    <property type="entry name" value="ConA-like_dom_sf"/>
</dbReference>
<evidence type="ECO:0000256" key="7">
    <source>
        <dbReference type="SAM" id="Coils"/>
    </source>
</evidence>
<evidence type="ECO:0000256" key="1">
    <source>
        <dbReference type="ARBA" id="ARBA00022588"/>
    </source>
</evidence>